<feature type="transmembrane region" description="Helical" evidence="9">
    <location>
        <begin position="6"/>
        <end position="26"/>
    </location>
</feature>
<dbReference type="PROSITE" id="PS50262">
    <property type="entry name" value="G_PROTEIN_RECEP_F1_2"/>
    <property type="match status" value="1"/>
</dbReference>
<protein>
    <recommendedName>
        <fullName evidence="10">G-protein coupled receptors family 1 profile domain-containing protein</fullName>
    </recommendedName>
</protein>
<evidence type="ECO:0000256" key="3">
    <source>
        <dbReference type="ARBA" id="ARBA00022692"/>
    </source>
</evidence>
<evidence type="ECO:0000256" key="8">
    <source>
        <dbReference type="ARBA" id="ARBA00023224"/>
    </source>
</evidence>
<dbReference type="InterPro" id="IPR000276">
    <property type="entry name" value="GPCR_Rhodpsn"/>
</dbReference>
<feature type="domain" description="G-protein coupled receptors family 1 profile" evidence="10">
    <location>
        <begin position="18"/>
        <end position="171"/>
    </location>
</feature>
<evidence type="ECO:0000256" key="4">
    <source>
        <dbReference type="ARBA" id="ARBA00022989"/>
    </source>
</evidence>
<dbReference type="Gene3D" id="1.20.1070.10">
    <property type="entry name" value="Rhodopsin 7-helix transmembrane proteins"/>
    <property type="match status" value="1"/>
</dbReference>
<feature type="transmembrane region" description="Helical" evidence="9">
    <location>
        <begin position="117"/>
        <end position="136"/>
    </location>
</feature>
<evidence type="ECO:0000259" key="10">
    <source>
        <dbReference type="PROSITE" id="PS50262"/>
    </source>
</evidence>
<dbReference type="SUPFAM" id="SSF81321">
    <property type="entry name" value="Family A G protein-coupled receptor-like"/>
    <property type="match status" value="1"/>
</dbReference>
<evidence type="ECO:0000256" key="9">
    <source>
        <dbReference type="SAM" id="Phobius"/>
    </source>
</evidence>
<dbReference type="EMBL" id="CAXITT010000573">
    <property type="protein sequence ID" value="CAL1543747.1"/>
    <property type="molecule type" value="Genomic_DNA"/>
</dbReference>
<dbReference type="InterPro" id="IPR017452">
    <property type="entry name" value="GPCR_Rhodpsn_7TM"/>
</dbReference>
<feature type="transmembrane region" description="Helical" evidence="9">
    <location>
        <begin position="78"/>
        <end position="96"/>
    </location>
</feature>
<name>A0AAV2IA94_LYMST</name>
<keyword evidence="12" id="KW-1185">Reference proteome</keyword>
<dbReference type="Pfam" id="PF00001">
    <property type="entry name" value="7tm_1"/>
    <property type="match status" value="1"/>
</dbReference>
<keyword evidence="5" id="KW-0297">G-protein coupled receptor</keyword>
<gene>
    <name evidence="11" type="ORF">GSLYS_00017260001</name>
</gene>
<dbReference type="PANTHER" id="PTHR24230:SF158">
    <property type="entry name" value="G-PROTEIN COUPLED RECEPTORS FAMILY 1 PROFILE DOMAIN-CONTAINING PROTEIN"/>
    <property type="match status" value="1"/>
</dbReference>
<keyword evidence="3 9" id="KW-0812">Transmembrane</keyword>
<sequence>MIPTVTFLSLVAVVGVTGNGLVLFVYARRFSKTPLRILIIAMAGFDIVTNTVVVPGEIYDSYHFWDFDNPLLCQIRQFINASAIIASNSILLAIAVTMYRKICRPFCRQVDAAQAKVISVAIAVVAMIFSVPYAIIHGRQKKSTHVLGVDGYFCEVDDNYKQTIWPTINSG</sequence>
<dbReference type="Proteomes" id="UP001497497">
    <property type="component" value="Unassembled WGS sequence"/>
</dbReference>
<dbReference type="AlphaFoldDB" id="A0AAV2IA94"/>
<dbReference type="CDD" id="cd00637">
    <property type="entry name" value="7tm_classA_rhodopsin-like"/>
    <property type="match status" value="1"/>
</dbReference>
<comment type="subcellular location">
    <subcellularLocation>
        <location evidence="1">Cell membrane</location>
        <topology evidence="1">Multi-pass membrane protein</topology>
    </subcellularLocation>
</comment>
<accession>A0AAV2IA94</accession>
<dbReference type="GO" id="GO:0005886">
    <property type="term" value="C:plasma membrane"/>
    <property type="evidence" value="ECO:0007669"/>
    <property type="project" value="UniProtKB-SubCell"/>
</dbReference>
<evidence type="ECO:0000313" key="12">
    <source>
        <dbReference type="Proteomes" id="UP001497497"/>
    </source>
</evidence>
<evidence type="ECO:0000313" key="11">
    <source>
        <dbReference type="EMBL" id="CAL1543747.1"/>
    </source>
</evidence>
<keyword evidence="8" id="KW-0807">Transducer</keyword>
<dbReference type="GO" id="GO:0008528">
    <property type="term" value="F:G protein-coupled peptide receptor activity"/>
    <property type="evidence" value="ECO:0007669"/>
    <property type="project" value="TreeGrafter"/>
</dbReference>
<dbReference type="PRINTS" id="PR00237">
    <property type="entry name" value="GPCRRHODOPSN"/>
</dbReference>
<dbReference type="PANTHER" id="PTHR24230">
    <property type="entry name" value="G-PROTEIN COUPLED RECEPTOR"/>
    <property type="match status" value="1"/>
</dbReference>
<organism evidence="11 12">
    <name type="scientific">Lymnaea stagnalis</name>
    <name type="common">Great pond snail</name>
    <name type="synonym">Helix stagnalis</name>
    <dbReference type="NCBI Taxonomy" id="6523"/>
    <lineage>
        <taxon>Eukaryota</taxon>
        <taxon>Metazoa</taxon>
        <taxon>Spiralia</taxon>
        <taxon>Lophotrochozoa</taxon>
        <taxon>Mollusca</taxon>
        <taxon>Gastropoda</taxon>
        <taxon>Heterobranchia</taxon>
        <taxon>Euthyneura</taxon>
        <taxon>Panpulmonata</taxon>
        <taxon>Hygrophila</taxon>
        <taxon>Lymnaeoidea</taxon>
        <taxon>Lymnaeidae</taxon>
        <taxon>Lymnaea</taxon>
    </lineage>
</organism>
<dbReference type="GO" id="GO:0007218">
    <property type="term" value="P:neuropeptide signaling pathway"/>
    <property type="evidence" value="ECO:0007669"/>
    <property type="project" value="TreeGrafter"/>
</dbReference>
<evidence type="ECO:0000256" key="5">
    <source>
        <dbReference type="ARBA" id="ARBA00023040"/>
    </source>
</evidence>
<keyword evidence="7" id="KW-0675">Receptor</keyword>
<proteinExistence type="predicted"/>
<feature type="non-terminal residue" evidence="11">
    <location>
        <position position="171"/>
    </location>
</feature>
<keyword evidence="6 9" id="KW-0472">Membrane</keyword>
<evidence type="ECO:0000256" key="2">
    <source>
        <dbReference type="ARBA" id="ARBA00022475"/>
    </source>
</evidence>
<evidence type="ECO:0000256" key="1">
    <source>
        <dbReference type="ARBA" id="ARBA00004651"/>
    </source>
</evidence>
<comment type="caution">
    <text evidence="11">The sequence shown here is derived from an EMBL/GenBank/DDBJ whole genome shotgun (WGS) entry which is preliminary data.</text>
</comment>
<keyword evidence="2" id="KW-1003">Cell membrane</keyword>
<keyword evidence="4 9" id="KW-1133">Transmembrane helix</keyword>
<feature type="transmembrane region" description="Helical" evidence="9">
    <location>
        <begin position="38"/>
        <end position="58"/>
    </location>
</feature>
<evidence type="ECO:0000256" key="7">
    <source>
        <dbReference type="ARBA" id="ARBA00023170"/>
    </source>
</evidence>
<reference evidence="11 12" key="1">
    <citation type="submission" date="2024-04" db="EMBL/GenBank/DDBJ databases">
        <authorList>
            <consortium name="Genoscope - CEA"/>
            <person name="William W."/>
        </authorList>
    </citation>
    <scope>NUCLEOTIDE SEQUENCE [LARGE SCALE GENOMIC DNA]</scope>
</reference>
<evidence type="ECO:0000256" key="6">
    <source>
        <dbReference type="ARBA" id="ARBA00023136"/>
    </source>
</evidence>